<evidence type="ECO:0000256" key="6">
    <source>
        <dbReference type="PROSITE-ProRule" id="PRU00409"/>
    </source>
</evidence>
<evidence type="ECO:0000256" key="1">
    <source>
        <dbReference type="ARBA" id="ARBA00004496"/>
    </source>
</evidence>
<proteinExistence type="predicted"/>
<dbReference type="OrthoDB" id="202825at2759"/>
<name>A0A7R8UZL4_HERIL</name>
<dbReference type="OMA" id="YENIWIV"/>
<dbReference type="GO" id="GO:0005930">
    <property type="term" value="C:axoneme"/>
    <property type="evidence" value="ECO:0007669"/>
    <property type="project" value="TreeGrafter"/>
</dbReference>
<dbReference type="Gene3D" id="3.30.470.20">
    <property type="entry name" value="ATP-grasp fold, B domain"/>
    <property type="match status" value="1"/>
</dbReference>
<feature type="compositionally biased region" description="Basic residues" evidence="7">
    <location>
        <begin position="1"/>
        <end position="16"/>
    </location>
</feature>
<dbReference type="PROSITE" id="PS51221">
    <property type="entry name" value="TTL"/>
    <property type="match status" value="1"/>
</dbReference>
<dbReference type="PANTHER" id="PTHR45870:SF2">
    <property type="entry name" value="TUBULIN MONOGLYCYLASE TTLL3"/>
    <property type="match status" value="1"/>
</dbReference>
<feature type="region of interest" description="Disordered" evidence="7">
    <location>
        <begin position="668"/>
        <end position="710"/>
    </location>
</feature>
<dbReference type="EMBL" id="LR899013">
    <property type="protein sequence ID" value="CAD7089848.1"/>
    <property type="molecule type" value="Genomic_DNA"/>
</dbReference>
<keyword evidence="4 6" id="KW-0547">Nucleotide-binding</keyword>
<keyword evidence="10" id="KW-1185">Reference proteome</keyword>
<organism evidence="9 10">
    <name type="scientific">Hermetia illucens</name>
    <name type="common">Black soldier fly</name>
    <dbReference type="NCBI Taxonomy" id="343691"/>
    <lineage>
        <taxon>Eukaryota</taxon>
        <taxon>Metazoa</taxon>
        <taxon>Ecdysozoa</taxon>
        <taxon>Arthropoda</taxon>
        <taxon>Hexapoda</taxon>
        <taxon>Insecta</taxon>
        <taxon>Pterygota</taxon>
        <taxon>Neoptera</taxon>
        <taxon>Endopterygota</taxon>
        <taxon>Diptera</taxon>
        <taxon>Brachycera</taxon>
        <taxon>Stratiomyomorpha</taxon>
        <taxon>Stratiomyidae</taxon>
        <taxon>Hermetiinae</taxon>
        <taxon>Hermetia</taxon>
    </lineage>
</organism>
<gene>
    <name evidence="9" type="ORF">HERILL_LOCUS12374</name>
</gene>
<feature type="compositionally biased region" description="Pro residues" evidence="7">
    <location>
        <begin position="98"/>
        <end position="112"/>
    </location>
</feature>
<evidence type="ECO:0000313" key="9">
    <source>
        <dbReference type="EMBL" id="CAD7089848.1"/>
    </source>
</evidence>
<evidence type="ECO:0000313" key="10">
    <source>
        <dbReference type="Proteomes" id="UP000594454"/>
    </source>
</evidence>
<feature type="domain" description="ATP-grasp" evidence="8">
    <location>
        <begin position="592"/>
        <end position="637"/>
    </location>
</feature>
<dbReference type="PANTHER" id="PTHR45870">
    <property type="entry name" value="TUBULIN MONOGLYCYLASE TTLL3"/>
    <property type="match status" value="1"/>
</dbReference>
<protein>
    <recommendedName>
        <fullName evidence="8">ATP-grasp domain-containing protein</fullName>
    </recommendedName>
</protein>
<evidence type="ECO:0000259" key="8">
    <source>
        <dbReference type="PROSITE" id="PS50975"/>
    </source>
</evidence>
<feature type="compositionally biased region" description="Low complexity" evidence="7">
    <location>
        <begin position="669"/>
        <end position="688"/>
    </location>
</feature>
<feature type="region of interest" description="Disordered" evidence="7">
    <location>
        <begin position="54"/>
        <end position="77"/>
    </location>
</feature>
<evidence type="ECO:0000256" key="2">
    <source>
        <dbReference type="ARBA" id="ARBA00022490"/>
    </source>
</evidence>
<dbReference type="SUPFAM" id="SSF56059">
    <property type="entry name" value="Glutathione synthetase ATP-binding domain-like"/>
    <property type="match status" value="1"/>
</dbReference>
<sequence length="864" mass="99029">MESAKKKHSAAKKGKSTRMPTIGYWESPPEVPILNIRSMLTSLEKELELLSEASEVKKTEGTSSKPGVFLAQTKLPPPPVPPKLLQISQWPESSKPQPVQPTVPRPTVPQPARPVVRQTASQTPVPKIASVRNIPSVARHSSYSFDRYKRYKTLVLNAYQNRKIFTIYGHYPELRSALLARGWLEKLPNGSHRSLQKMSQHSLIVNAKNHNEYETVVLSKMLESYPPYFIWQPKNHYDYHNYAMPFRNRIRLRVDFDFTTKEGLVSCVNRAQERGTLGAEHLIHPRTYRLAFNNEVAEFTRNFRLTHCFNLLLFISEKSTIEDVFSAVGEVDICCLNFAMSRIENELAVKKGQPSDTSEYMSISPVEWERFLSDSDKVINKGMKFVWTNTEQNTHLEKSKKMIAEVKECWPTFKMDGYSNVWITKPSNYCRGCGIILATDYNKILNHSKRHFKLRYIAQKYIERPLLIYKTKFDIRQYVLVTVEDVITIYMYKDMYVKFSSQEFDLKRLHESVHVTNFAVQSKYKNAERSDLLPPHNMWSLEELKNYFKLIKKDNIWDEFIFPRMENTVVSVMMASFDSADLVTNAFELYGIDFMLTEDFEPVLIEVNATPDMTHSTCVTAKICPATLNDLVKVVVDLPKNPHANIGKFKPVHKAVWSRGTNNKPIIHNNANLSTTPTTTPLVPSAPAKAVSPVKKPNTNISTRLPLKGNRTGNYRQQVIAKKQNTTKRKVVSVPMTKDASNRSKTKPKSTHKLNVVIAKPITKSTNAFLQHFSNQVRSVQSVKKNTSRKEAIANQVLHVIEALYKIKNKAFSNTDPKTLLPDKNILLKSSASKKPSRNHKNKNINHEKFVKSLGEALYNKIWN</sequence>
<dbReference type="GO" id="GO:0070736">
    <property type="term" value="F:protein-glycine ligase activity, initiating"/>
    <property type="evidence" value="ECO:0007669"/>
    <property type="project" value="TreeGrafter"/>
</dbReference>
<dbReference type="Proteomes" id="UP000594454">
    <property type="component" value="Chromosome 5"/>
</dbReference>
<evidence type="ECO:0000256" key="3">
    <source>
        <dbReference type="ARBA" id="ARBA00022598"/>
    </source>
</evidence>
<comment type="subcellular location">
    <subcellularLocation>
        <location evidence="1">Cytoplasm</location>
    </subcellularLocation>
</comment>
<feature type="region of interest" description="Disordered" evidence="7">
    <location>
        <begin position="1"/>
        <end position="27"/>
    </location>
</feature>
<dbReference type="GO" id="GO:0005524">
    <property type="term" value="F:ATP binding"/>
    <property type="evidence" value="ECO:0007669"/>
    <property type="project" value="UniProtKB-UniRule"/>
</dbReference>
<dbReference type="GO" id="GO:0060271">
    <property type="term" value="P:cilium assembly"/>
    <property type="evidence" value="ECO:0007669"/>
    <property type="project" value="TreeGrafter"/>
</dbReference>
<dbReference type="Pfam" id="PF03133">
    <property type="entry name" value="TTL"/>
    <property type="match status" value="1"/>
</dbReference>
<dbReference type="GO" id="GO:0015630">
    <property type="term" value="C:microtubule cytoskeleton"/>
    <property type="evidence" value="ECO:0007669"/>
    <property type="project" value="TreeGrafter"/>
</dbReference>
<dbReference type="InterPro" id="IPR051437">
    <property type="entry name" value="TTLL_monoglycylase"/>
</dbReference>
<dbReference type="InParanoid" id="A0A7R8UZL4"/>
<reference evidence="9 10" key="1">
    <citation type="submission" date="2020-11" db="EMBL/GenBank/DDBJ databases">
        <authorList>
            <person name="Wallbank WR R."/>
            <person name="Pardo Diaz C."/>
            <person name="Kozak K."/>
            <person name="Martin S."/>
            <person name="Jiggins C."/>
            <person name="Moest M."/>
            <person name="Warren A I."/>
            <person name="Generalovic N T."/>
            <person name="Byers J.R.P. K."/>
            <person name="Montejo-Kovacevich G."/>
            <person name="Yen C E."/>
        </authorList>
    </citation>
    <scope>NUCLEOTIDE SEQUENCE [LARGE SCALE GENOMIC DNA]</scope>
</reference>
<dbReference type="GO" id="GO:0003341">
    <property type="term" value="P:cilium movement"/>
    <property type="evidence" value="ECO:0007669"/>
    <property type="project" value="TreeGrafter"/>
</dbReference>
<evidence type="ECO:0000256" key="5">
    <source>
        <dbReference type="ARBA" id="ARBA00022840"/>
    </source>
</evidence>
<keyword evidence="5 6" id="KW-0067">ATP-binding</keyword>
<dbReference type="InterPro" id="IPR004344">
    <property type="entry name" value="TTL/TTLL_fam"/>
</dbReference>
<dbReference type="InterPro" id="IPR011761">
    <property type="entry name" value="ATP-grasp"/>
</dbReference>
<accession>A0A7R8UZL4</accession>
<dbReference type="PROSITE" id="PS50975">
    <property type="entry name" value="ATP_GRASP"/>
    <property type="match status" value="1"/>
</dbReference>
<dbReference type="GO" id="GO:0046872">
    <property type="term" value="F:metal ion binding"/>
    <property type="evidence" value="ECO:0007669"/>
    <property type="project" value="InterPro"/>
</dbReference>
<keyword evidence="2" id="KW-0963">Cytoplasm</keyword>
<feature type="region of interest" description="Disordered" evidence="7">
    <location>
        <begin position="91"/>
        <end position="124"/>
    </location>
</feature>
<keyword evidence="3" id="KW-0436">Ligase</keyword>
<dbReference type="AlphaFoldDB" id="A0A7R8UZL4"/>
<evidence type="ECO:0000256" key="4">
    <source>
        <dbReference type="ARBA" id="ARBA00022741"/>
    </source>
</evidence>
<evidence type="ECO:0000256" key="7">
    <source>
        <dbReference type="SAM" id="MobiDB-lite"/>
    </source>
</evidence>